<proteinExistence type="predicted"/>
<dbReference type="EMBL" id="JACHMQ010000001">
    <property type="protein sequence ID" value="MBB6400544.1"/>
    <property type="molecule type" value="Genomic_DNA"/>
</dbReference>
<accession>A0A7X0G7A9</accession>
<protein>
    <submittedName>
        <fullName evidence="1">Uncharacterized protein</fullName>
    </submittedName>
</protein>
<keyword evidence="2" id="KW-1185">Reference proteome</keyword>
<organism evidence="1 2">
    <name type="scientific">Actinomadura coerulea</name>
    <dbReference type="NCBI Taxonomy" id="46159"/>
    <lineage>
        <taxon>Bacteria</taxon>
        <taxon>Bacillati</taxon>
        <taxon>Actinomycetota</taxon>
        <taxon>Actinomycetes</taxon>
        <taxon>Streptosporangiales</taxon>
        <taxon>Thermomonosporaceae</taxon>
        <taxon>Actinomadura</taxon>
    </lineage>
</organism>
<gene>
    <name evidence="1" type="ORF">BKA00_007458</name>
</gene>
<evidence type="ECO:0000313" key="2">
    <source>
        <dbReference type="Proteomes" id="UP000546324"/>
    </source>
</evidence>
<reference evidence="1 2" key="1">
    <citation type="submission" date="2020-08" db="EMBL/GenBank/DDBJ databases">
        <title>Sequencing the genomes of 1000 actinobacteria strains.</title>
        <authorList>
            <person name="Klenk H.-P."/>
        </authorList>
    </citation>
    <scope>NUCLEOTIDE SEQUENCE [LARGE SCALE GENOMIC DNA]</scope>
    <source>
        <strain evidence="1 2">DSM 43675</strain>
    </source>
</reference>
<dbReference type="Proteomes" id="UP000546324">
    <property type="component" value="Unassembled WGS sequence"/>
</dbReference>
<sequence length="118" mass="14237">MPNYRTYNGRVYVEGVDRNGWLTLTPVPDTPSDRVTRLWRSHAGSDIDERRRITRHMHLRRWRAMADRDYYRLPRRYYSLQPAAVIVDEVHHWTQDDARRVVDAFNARFPRLTEGRGR</sequence>
<dbReference type="RefSeq" id="WP_185033158.1">
    <property type="nucleotide sequence ID" value="NZ_JACHMQ010000001.1"/>
</dbReference>
<comment type="caution">
    <text evidence="1">The sequence shown here is derived from an EMBL/GenBank/DDBJ whole genome shotgun (WGS) entry which is preliminary data.</text>
</comment>
<name>A0A7X0G7A9_9ACTN</name>
<evidence type="ECO:0000313" key="1">
    <source>
        <dbReference type="EMBL" id="MBB6400544.1"/>
    </source>
</evidence>
<dbReference type="AlphaFoldDB" id="A0A7X0G7A9"/>